<proteinExistence type="predicted"/>
<dbReference type="EMBL" id="JOJP01000001">
    <property type="protein sequence ID" value="KEI71216.1"/>
    <property type="molecule type" value="Genomic_DNA"/>
</dbReference>
<gene>
    <name evidence="2" type="ORF">GV64_11105</name>
</gene>
<keyword evidence="3" id="KW-1185">Reference proteome</keyword>
<dbReference type="Pfam" id="PF04965">
    <property type="entry name" value="GPW_gp25"/>
    <property type="match status" value="1"/>
</dbReference>
<comment type="caution">
    <text evidence="2">The sequence shown here is derived from an EMBL/GenBank/DDBJ whole genome shotgun (WGS) entry which is preliminary data.</text>
</comment>
<evidence type="ECO:0000259" key="1">
    <source>
        <dbReference type="Pfam" id="PF04965"/>
    </source>
</evidence>
<dbReference type="STRING" id="305900.GV64_11105"/>
<feature type="domain" description="IraD/Gp25-like" evidence="1">
    <location>
        <begin position="28"/>
        <end position="118"/>
    </location>
</feature>
<dbReference type="Proteomes" id="UP000027997">
    <property type="component" value="Unassembled WGS sequence"/>
</dbReference>
<dbReference type="InterPro" id="IPR007048">
    <property type="entry name" value="IraD/Gp25-like"/>
</dbReference>
<reference evidence="2 3" key="1">
    <citation type="submission" date="2014-06" db="EMBL/GenBank/DDBJ databases">
        <title>Whole Genome Sequences of Three Symbiotic Endozoicomonas Bacteria.</title>
        <authorList>
            <person name="Neave M.J."/>
            <person name="Apprill A."/>
            <person name="Voolstra C.R."/>
        </authorList>
    </citation>
    <scope>NUCLEOTIDE SEQUENCE [LARGE SCALE GENOMIC DNA]</scope>
    <source>
        <strain evidence="2 3">DSM 22380</strain>
    </source>
</reference>
<evidence type="ECO:0000313" key="2">
    <source>
        <dbReference type="EMBL" id="KEI71216.1"/>
    </source>
</evidence>
<organism evidence="2 3">
    <name type="scientific">Endozoicomonas elysicola</name>
    <dbReference type="NCBI Taxonomy" id="305900"/>
    <lineage>
        <taxon>Bacteria</taxon>
        <taxon>Pseudomonadati</taxon>
        <taxon>Pseudomonadota</taxon>
        <taxon>Gammaproteobacteria</taxon>
        <taxon>Oceanospirillales</taxon>
        <taxon>Endozoicomonadaceae</taxon>
        <taxon>Endozoicomonas</taxon>
    </lineage>
</organism>
<evidence type="ECO:0000313" key="3">
    <source>
        <dbReference type="Proteomes" id="UP000027997"/>
    </source>
</evidence>
<sequence>MSDSQLTGRGWHFPPRFITPGTGPEMVDGEEDIRQSLRILMGTALGERIMRPGFGTPIAEYQFTSLDYDSLSMLSERMTDAIDRLEPRINLERVDVDASEGAEGMLKISVAYVIRSTNARDNYVYPFYLQEQRT</sequence>
<dbReference type="SUPFAM" id="SSF160719">
    <property type="entry name" value="gpW/gp25-like"/>
    <property type="match status" value="1"/>
</dbReference>
<dbReference type="AlphaFoldDB" id="A0A081KAP0"/>
<dbReference type="RefSeq" id="WP_020582783.1">
    <property type="nucleotide sequence ID" value="NZ_JOJP01000001.1"/>
</dbReference>
<name>A0A081KAP0_9GAMM</name>
<accession>A0A081KAP0</accession>
<dbReference type="Gene3D" id="3.10.450.40">
    <property type="match status" value="1"/>
</dbReference>
<dbReference type="eggNOG" id="COG3628">
    <property type="taxonomic scope" value="Bacteria"/>
</dbReference>
<protein>
    <recommendedName>
        <fullName evidence="1">IraD/Gp25-like domain-containing protein</fullName>
    </recommendedName>
</protein>